<protein>
    <recommendedName>
        <fullName evidence="1">Lipid/polyisoprenoid-binding YceI-like domain-containing protein</fullName>
    </recommendedName>
</protein>
<organism evidence="2 3">
    <name type="scientific">Christiangramia forsetii</name>
    <dbReference type="NCBI Taxonomy" id="411153"/>
    <lineage>
        <taxon>Bacteria</taxon>
        <taxon>Pseudomonadati</taxon>
        <taxon>Bacteroidota</taxon>
        <taxon>Flavobacteriia</taxon>
        <taxon>Flavobacteriales</taxon>
        <taxon>Flavobacteriaceae</taxon>
        <taxon>Christiangramia</taxon>
    </lineage>
</organism>
<dbReference type="Proteomes" id="UP000605733">
    <property type="component" value="Unassembled WGS sequence"/>
</dbReference>
<evidence type="ECO:0000313" key="3">
    <source>
        <dbReference type="Proteomes" id="UP000605733"/>
    </source>
</evidence>
<dbReference type="EMBL" id="BMIX01000006">
    <property type="protein sequence ID" value="GGG40950.1"/>
    <property type="molecule type" value="Genomic_DNA"/>
</dbReference>
<evidence type="ECO:0000313" key="2">
    <source>
        <dbReference type="EMBL" id="GGG40950.1"/>
    </source>
</evidence>
<proteinExistence type="predicted"/>
<dbReference type="InterPro" id="IPR007372">
    <property type="entry name" value="Lipid/polyisoprenoid-bd_YceI"/>
</dbReference>
<dbReference type="Pfam" id="PF04264">
    <property type="entry name" value="YceI"/>
    <property type="match status" value="1"/>
</dbReference>
<dbReference type="PANTHER" id="PTHR34406">
    <property type="entry name" value="PROTEIN YCEI"/>
    <property type="match status" value="1"/>
</dbReference>
<evidence type="ECO:0000259" key="1">
    <source>
        <dbReference type="Pfam" id="PF04264"/>
    </source>
</evidence>
<comment type="caution">
    <text evidence="2">The sequence shown here is derived from an EMBL/GenBank/DDBJ whole genome shotgun (WGS) entry which is preliminary data.</text>
</comment>
<dbReference type="Gene3D" id="2.40.128.110">
    <property type="entry name" value="Lipid/polyisoprenoid-binding, YceI-like"/>
    <property type="match status" value="1"/>
</dbReference>
<feature type="domain" description="Lipid/polyisoprenoid-binding YceI-like" evidence="1">
    <location>
        <begin position="17"/>
        <end position="88"/>
    </location>
</feature>
<keyword evidence="3" id="KW-1185">Reference proteome</keyword>
<name>A0ABQ1WPE9_9FLAO</name>
<reference evidence="3" key="1">
    <citation type="journal article" date="2019" name="Int. J. Syst. Evol. Microbiol.">
        <title>The Global Catalogue of Microorganisms (GCM) 10K type strain sequencing project: providing services to taxonomists for standard genome sequencing and annotation.</title>
        <authorList>
            <consortium name="The Broad Institute Genomics Platform"/>
            <consortium name="The Broad Institute Genome Sequencing Center for Infectious Disease"/>
            <person name="Wu L."/>
            <person name="Ma J."/>
        </authorList>
    </citation>
    <scope>NUCLEOTIDE SEQUENCE [LARGE SCALE GENOMIC DNA]</scope>
    <source>
        <strain evidence="3">CGMCC 1.15422</strain>
    </source>
</reference>
<accession>A0ABQ1WPE9</accession>
<dbReference type="PANTHER" id="PTHR34406:SF1">
    <property type="entry name" value="PROTEIN YCEI"/>
    <property type="match status" value="1"/>
</dbReference>
<gene>
    <name evidence="2" type="ORF">GCM10011532_25850</name>
</gene>
<sequence length="89" mass="10181">MFNIKILEMETIENTKWKVDAAHSEIGFKIKHMMISTVSGNLKGFDANIETDKENFKDADFSFTAKMDSISTNNKEKYAHLKSADFLNN</sequence>
<dbReference type="SUPFAM" id="SSF101874">
    <property type="entry name" value="YceI-like"/>
    <property type="match status" value="1"/>
</dbReference>
<dbReference type="InterPro" id="IPR036761">
    <property type="entry name" value="TTHA0802/YceI-like_sf"/>
</dbReference>